<dbReference type="AlphaFoldDB" id="A0A564RUB0"/>
<accession>A0A564RUB0</accession>
<dbReference type="EMBL" id="CABHML010000003">
    <property type="protein sequence ID" value="VUW81786.1"/>
    <property type="molecule type" value="Genomic_DNA"/>
</dbReference>
<evidence type="ECO:0000313" key="1">
    <source>
        <dbReference type="EMBL" id="CEF06388.1"/>
    </source>
</evidence>
<protein>
    <recommendedName>
        <fullName evidence="9">Integrase</fullName>
    </recommendedName>
</protein>
<proteinExistence type="predicted"/>
<name>A0A564RUB0_BIFLI</name>
<dbReference type="Proteomes" id="UP000494179">
    <property type="component" value="Unassembled WGS sequence"/>
</dbReference>
<dbReference type="Proteomes" id="UP000043107">
    <property type="component" value="Unassembled WGS sequence"/>
</dbReference>
<dbReference type="EMBL" id="CABWKE010000032">
    <property type="protein sequence ID" value="VWQ28988.1"/>
    <property type="molecule type" value="Genomic_DNA"/>
</dbReference>
<organism evidence="2 6">
    <name type="scientific">Bifidobacterium longum subsp. infantis</name>
    <dbReference type="NCBI Taxonomy" id="1682"/>
    <lineage>
        <taxon>Bacteria</taxon>
        <taxon>Bacillati</taxon>
        <taxon>Actinomycetota</taxon>
        <taxon>Actinomycetes</taxon>
        <taxon>Bifidobacteriales</taxon>
        <taxon>Bifidobacteriaceae</taxon>
        <taxon>Bifidobacterium</taxon>
    </lineage>
</organism>
<evidence type="ECO:0008006" key="9">
    <source>
        <dbReference type="Google" id="ProtNLM"/>
    </source>
</evidence>
<evidence type="ECO:0000313" key="2">
    <source>
        <dbReference type="EMBL" id="VUW81786.1"/>
    </source>
</evidence>
<reference evidence="2 6" key="2">
    <citation type="submission" date="2019-07" db="EMBL/GenBank/DDBJ databases">
        <authorList>
            <person name="Chang H.-W."/>
            <person name="Raman A."/>
            <person name="Venkatesh S."/>
            <person name="Gehrig J."/>
        </authorList>
    </citation>
    <scope>NUCLEOTIDE SEQUENCE [LARGE SCALE GENOMIC DNA]</scope>
    <source>
        <strain evidence="2">B.longum_ssp_infantis_4</strain>
    </source>
</reference>
<keyword evidence="5" id="KW-1185">Reference proteome</keyword>
<evidence type="ECO:0000313" key="4">
    <source>
        <dbReference type="EMBL" id="VWQ33496.1"/>
    </source>
</evidence>
<dbReference type="RefSeq" id="WP_179960134.1">
    <property type="nucleotide sequence ID" value="NZ_BCYF01000111.1"/>
</dbReference>
<reference evidence="7 8" key="3">
    <citation type="submission" date="2019-10" db="EMBL/GenBank/DDBJ databases">
        <authorList>
            <consortium name="Melissa Lawson"/>
            <person name="O'neill I."/>
        </authorList>
    </citation>
    <scope>NUCLEOTIDE SEQUENCE [LARGE SCALE GENOMIC DNA]</scope>
    <source>
        <strain evidence="4">LH_664</strain>
        <strain evidence="3">LH_665</strain>
    </source>
</reference>
<evidence type="ECO:0000313" key="7">
    <source>
        <dbReference type="Proteomes" id="UP000494179"/>
    </source>
</evidence>
<dbReference type="Proteomes" id="UP000319252">
    <property type="component" value="Unassembled WGS sequence"/>
</dbReference>
<evidence type="ECO:0000313" key="6">
    <source>
        <dbReference type="Proteomes" id="UP000319252"/>
    </source>
</evidence>
<evidence type="ECO:0000313" key="5">
    <source>
        <dbReference type="Proteomes" id="UP000043107"/>
    </source>
</evidence>
<dbReference type="EMBL" id="CABWKI010000001">
    <property type="protein sequence ID" value="VWQ33496.1"/>
    <property type="molecule type" value="Genomic_DNA"/>
</dbReference>
<sequence>MRSFKGVTIDGFTKMLDEYMVWYRDKRIKLEYGMSIMGKRIELGLVA</sequence>
<reference evidence="1 5" key="1">
    <citation type="submission" date="2014-09" db="EMBL/GenBank/DDBJ databases">
        <authorList>
            <person name="Bertelli C."/>
        </authorList>
    </citation>
    <scope>NUCLEOTIDE SEQUENCE [LARGE SCALE GENOMIC DNA]</scope>
    <source>
        <strain evidence="1 5">BIC1401111250</strain>
    </source>
</reference>
<evidence type="ECO:0000313" key="8">
    <source>
        <dbReference type="Proteomes" id="UP000494270"/>
    </source>
</evidence>
<gene>
    <name evidence="4" type="ORF">BIFLH664_00478</name>
    <name evidence="3" type="ORF">BIFLH665_02104</name>
    <name evidence="1" type="ORF">BLIC_c02372</name>
    <name evidence="2" type="ORF">BLONGUMMC1_00349</name>
</gene>
<evidence type="ECO:0000313" key="3">
    <source>
        <dbReference type="EMBL" id="VWQ28988.1"/>
    </source>
</evidence>
<dbReference type="EMBL" id="CCWP01000050">
    <property type="protein sequence ID" value="CEF06388.1"/>
    <property type="molecule type" value="Genomic_DNA"/>
</dbReference>
<dbReference type="Proteomes" id="UP000494270">
    <property type="component" value="Unassembled WGS sequence"/>
</dbReference>